<gene>
    <name evidence="10" type="ORF">EW145_g7061</name>
</gene>
<dbReference type="OrthoDB" id="68483at2759"/>
<dbReference type="GO" id="GO:0005524">
    <property type="term" value="F:ATP binding"/>
    <property type="evidence" value="ECO:0007669"/>
    <property type="project" value="UniProtKB-UniRule"/>
</dbReference>
<dbReference type="SUPFAM" id="SSF56112">
    <property type="entry name" value="Protein kinase-like (PK-like)"/>
    <property type="match status" value="1"/>
</dbReference>
<dbReference type="PROSITE" id="PS50011">
    <property type="entry name" value="PROTEIN_KINASE_DOM"/>
    <property type="match status" value="1"/>
</dbReference>
<reference evidence="10 11" key="1">
    <citation type="submission" date="2019-02" db="EMBL/GenBank/DDBJ databases">
        <title>Genome sequencing of the rare red list fungi Phellinidium pouzarii.</title>
        <authorList>
            <person name="Buettner E."/>
            <person name="Kellner H."/>
        </authorList>
    </citation>
    <scope>NUCLEOTIDE SEQUENCE [LARGE SCALE GENOMIC DNA]</scope>
    <source>
        <strain evidence="10 11">DSM 108285</strain>
    </source>
</reference>
<evidence type="ECO:0000256" key="7">
    <source>
        <dbReference type="PROSITE-ProRule" id="PRU10141"/>
    </source>
</evidence>
<evidence type="ECO:0000256" key="8">
    <source>
        <dbReference type="SAM" id="MobiDB-lite"/>
    </source>
</evidence>
<dbReference type="InterPro" id="IPR000719">
    <property type="entry name" value="Prot_kinase_dom"/>
</dbReference>
<dbReference type="PROSITE" id="PS00108">
    <property type="entry name" value="PROTEIN_KINASE_ST"/>
    <property type="match status" value="1"/>
</dbReference>
<dbReference type="AlphaFoldDB" id="A0A4S4KU67"/>
<name>A0A4S4KU67_9AGAM</name>
<keyword evidence="4 7" id="KW-0547">Nucleotide-binding</keyword>
<evidence type="ECO:0000256" key="5">
    <source>
        <dbReference type="ARBA" id="ARBA00022777"/>
    </source>
</evidence>
<dbReference type="GO" id="GO:0004674">
    <property type="term" value="F:protein serine/threonine kinase activity"/>
    <property type="evidence" value="ECO:0007669"/>
    <property type="project" value="UniProtKB-KW"/>
</dbReference>
<evidence type="ECO:0000259" key="9">
    <source>
        <dbReference type="PROSITE" id="PS50011"/>
    </source>
</evidence>
<keyword evidence="5" id="KW-0418">Kinase</keyword>
<dbReference type="PROSITE" id="PS00107">
    <property type="entry name" value="PROTEIN_KINASE_ATP"/>
    <property type="match status" value="1"/>
</dbReference>
<evidence type="ECO:0000256" key="4">
    <source>
        <dbReference type="ARBA" id="ARBA00022741"/>
    </source>
</evidence>
<feature type="domain" description="Protein kinase" evidence="9">
    <location>
        <begin position="38"/>
        <end position="319"/>
    </location>
</feature>
<keyword evidence="2" id="KW-0597">Phosphoprotein</keyword>
<dbReference type="Gene3D" id="3.30.200.20">
    <property type="entry name" value="Phosphorylase Kinase, domain 1"/>
    <property type="match status" value="1"/>
</dbReference>
<keyword evidence="1" id="KW-0723">Serine/threonine-protein kinase</keyword>
<dbReference type="Pfam" id="PF00069">
    <property type="entry name" value="Pkinase"/>
    <property type="match status" value="1"/>
</dbReference>
<dbReference type="InterPro" id="IPR017441">
    <property type="entry name" value="Protein_kinase_ATP_BS"/>
</dbReference>
<dbReference type="PANTHER" id="PTHR24351">
    <property type="entry name" value="RIBOSOMAL PROTEIN S6 KINASE"/>
    <property type="match status" value="1"/>
</dbReference>
<comment type="caution">
    <text evidence="10">The sequence shown here is derived from an EMBL/GenBank/DDBJ whole genome shotgun (WGS) entry which is preliminary data.</text>
</comment>
<evidence type="ECO:0000256" key="1">
    <source>
        <dbReference type="ARBA" id="ARBA00022527"/>
    </source>
</evidence>
<sequence>MFAPILPPYLTFRTRVLGKKPSSHSQNSPELNKRLCDYVFHDKLGQGAYGNVLLAKTPSAGDKGYVAVKVIRRSKLVRKSTKALLATEVESLRQLTATGSMFFTQLHEAFCDGHNYYIVTDFLCGGTLRDEMKAWGSKMQADRVLLIMSQLVEALSQLRTSRIIHRDLKPENILLDALGNITIADFGMSRNFEAGEPLVDLTEELEDARSIKNACGLLVTNAGCGTLGYVAPEMLRGEFYSFQIDVYAVGVILYEMLFAQLPFPEKPLKKLLEAVDSRDWTVPAGFEVDPIALDMLRSLLAKHPFERVDLNGIKRHAFFKDVDWAAIAARSYDLPKPHEPFLKPLDKTTVLNVRGLIDPKAVTPDVRDAGHSAVNRIDAVFNVTPSGPLAARPETPRAQRSRVNNALHQARASIVDRVLGRMETTIRRRPWLVVDKPYVKGKVDVAATMERVDADERRAGAPFSAFDCSIVLVGDYDSPIVEARTQTAVDQKLECAPAPASIVSCIRPGPLHISIIPPAFEFPMSPPITPSPPDASHAFAQAFEPSLPFSPRPMTVYALPSLAISGLTLPSTPGPTTPTRRLSYAPELGGKAKGESGIGMASTEDKGTIRLNHPSKPLGRSPRMVTMRLGEWSTSRTECEPDLNGKAKQDIGDRAKLGHSSKMVTMLLGESELTASARDRITDTGEDERMPGRGFGNVSPAVTMQLGELELARRASYTWIDVPWKVTDGQDLADSSFEGKEPVRSAVAICGIRCGVA</sequence>
<accession>A0A4S4KU67</accession>
<feature type="region of interest" description="Disordered" evidence="8">
    <location>
        <begin position="569"/>
        <end position="602"/>
    </location>
</feature>
<dbReference type="InterPro" id="IPR011009">
    <property type="entry name" value="Kinase-like_dom_sf"/>
</dbReference>
<evidence type="ECO:0000256" key="2">
    <source>
        <dbReference type="ARBA" id="ARBA00022553"/>
    </source>
</evidence>
<dbReference type="Gene3D" id="1.10.510.10">
    <property type="entry name" value="Transferase(Phosphotransferase) domain 1"/>
    <property type="match status" value="1"/>
</dbReference>
<keyword evidence="11" id="KW-1185">Reference proteome</keyword>
<evidence type="ECO:0000313" key="11">
    <source>
        <dbReference type="Proteomes" id="UP000308199"/>
    </source>
</evidence>
<dbReference type="InterPro" id="IPR008271">
    <property type="entry name" value="Ser/Thr_kinase_AS"/>
</dbReference>
<proteinExistence type="predicted"/>
<organism evidence="10 11">
    <name type="scientific">Phellinidium pouzarii</name>
    <dbReference type="NCBI Taxonomy" id="167371"/>
    <lineage>
        <taxon>Eukaryota</taxon>
        <taxon>Fungi</taxon>
        <taxon>Dikarya</taxon>
        <taxon>Basidiomycota</taxon>
        <taxon>Agaricomycotina</taxon>
        <taxon>Agaricomycetes</taxon>
        <taxon>Hymenochaetales</taxon>
        <taxon>Hymenochaetaceae</taxon>
        <taxon>Phellinidium</taxon>
    </lineage>
</organism>
<keyword evidence="6 7" id="KW-0067">ATP-binding</keyword>
<evidence type="ECO:0000313" key="10">
    <source>
        <dbReference type="EMBL" id="THH00550.1"/>
    </source>
</evidence>
<evidence type="ECO:0000256" key="3">
    <source>
        <dbReference type="ARBA" id="ARBA00022679"/>
    </source>
</evidence>
<dbReference type="SMART" id="SM00220">
    <property type="entry name" value="S_TKc"/>
    <property type="match status" value="1"/>
</dbReference>
<feature type="binding site" evidence="7">
    <location>
        <position position="69"/>
    </location>
    <ligand>
        <name>ATP</name>
        <dbReference type="ChEBI" id="CHEBI:30616"/>
    </ligand>
</feature>
<dbReference type="Proteomes" id="UP000308199">
    <property type="component" value="Unassembled WGS sequence"/>
</dbReference>
<evidence type="ECO:0000256" key="6">
    <source>
        <dbReference type="ARBA" id="ARBA00022840"/>
    </source>
</evidence>
<dbReference type="EMBL" id="SGPK01000629">
    <property type="protein sequence ID" value="THH00550.1"/>
    <property type="molecule type" value="Genomic_DNA"/>
</dbReference>
<keyword evidence="3" id="KW-0808">Transferase</keyword>
<protein>
    <recommendedName>
        <fullName evidence="9">Protein kinase domain-containing protein</fullName>
    </recommendedName>
</protein>